<dbReference type="Proteomes" id="UP001081709">
    <property type="component" value="Unassembled WGS sequence"/>
</dbReference>
<dbReference type="PROSITE" id="PS51257">
    <property type="entry name" value="PROKAR_LIPOPROTEIN"/>
    <property type="match status" value="1"/>
</dbReference>
<feature type="chain" id="PRO_5040337337" description="Prolipoprotein LppL" evidence="1">
    <location>
        <begin position="21"/>
        <end position="371"/>
    </location>
</feature>
<gene>
    <name evidence="2" type="ORF">OS125_00525</name>
    <name evidence="3" type="ORF">OS129_02715</name>
</gene>
<sequence>MSTPRSALLAALTVTALTVAGCNSAPSPVDESSLPQLTDATVADSPPAAAPDGRVLRLSGPLEGGELTDLAVADGGDILAVRAGAHLGIGTVEQFTSGGYTDIEVSPDCGPLSSRDSTFVLACPDGGGGGVVRVIDAGSPDTPRSLRVPSPVTSAAITGDGRILAGTSGQGDVLVLGTSSGEVGDGDTTTEATIDIKDSVDQLITVPVTGEADRAVVIDRGNTVISGVDWTNAKPGAALRAGLGVGRVAVGEPGTGVIFASDTRGGQLLVYTVNPVIMLHQMATAGDSPWAVAWDGGNRVVWVSDTADNLVTAYSVAEGVPVAVGSLRSGANVRGMAVTGAGDLVTVGSDGLQVIDADTRAGALEHAAPAP</sequence>
<evidence type="ECO:0000313" key="2">
    <source>
        <dbReference type="EMBL" id="MCX7443734.1"/>
    </source>
</evidence>
<dbReference type="Proteomes" id="UP001071478">
    <property type="component" value="Unassembled WGS sequence"/>
</dbReference>
<feature type="signal peptide" evidence="1">
    <location>
        <begin position="1"/>
        <end position="20"/>
    </location>
</feature>
<evidence type="ECO:0000313" key="3">
    <source>
        <dbReference type="EMBL" id="MCX7467791.1"/>
    </source>
</evidence>
<dbReference type="EMBL" id="JAPMKV010000001">
    <property type="protein sequence ID" value="MCX7443734.1"/>
    <property type="molecule type" value="Genomic_DNA"/>
</dbReference>
<organism evidence="3 4">
    <name type="scientific">Corynebacterium pygosceleis</name>
    <dbReference type="NCBI Taxonomy" id="2800406"/>
    <lineage>
        <taxon>Bacteria</taxon>
        <taxon>Bacillati</taxon>
        <taxon>Actinomycetota</taxon>
        <taxon>Actinomycetes</taxon>
        <taxon>Mycobacteriales</taxon>
        <taxon>Corynebacteriaceae</taxon>
        <taxon>Corynebacterium</taxon>
    </lineage>
</organism>
<dbReference type="RefSeq" id="WP_200254903.1">
    <property type="nucleotide sequence ID" value="NZ_JAENIQ020000002.1"/>
</dbReference>
<accession>A0A9Q4C7L6</accession>
<reference evidence="3" key="1">
    <citation type="submission" date="2022-11" db="EMBL/GenBank/DDBJ databases">
        <title>Corynebacterium sp. isolated from Penguins.</title>
        <authorList>
            <person name="Sedlar K."/>
            <person name="Svec P."/>
        </authorList>
    </citation>
    <scope>NUCLEOTIDE SEQUENCE</scope>
    <source>
        <strain evidence="2">P7003</strain>
        <strain evidence="3">P7374</strain>
    </source>
</reference>
<evidence type="ECO:0000313" key="5">
    <source>
        <dbReference type="Proteomes" id="UP001081709"/>
    </source>
</evidence>
<evidence type="ECO:0000313" key="4">
    <source>
        <dbReference type="Proteomes" id="UP001071478"/>
    </source>
</evidence>
<dbReference type="AlphaFoldDB" id="A0A9Q4C7L6"/>
<dbReference type="Gene3D" id="2.130.10.10">
    <property type="entry name" value="YVTN repeat-like/Quinoprotein amine dehydrogenase"/>
    <property type="match status" value="1"/>
</dbReference>
<evidence type="ECO:0000256" key="1">
    <source>
        <dbReference type="SAM" id="SignalP"/>
    </source>
</evidence>
<dbReference type="EMBL" id="JAPMKU010000001">
    <property type="protein sequence ID" value="MCX7467791.1"/>
    <property type="molecule type" value="Genomic_DNA"/>
</dbReference>
<protein>
    <recommendedName>
        <fullName evidence="6">Prolipoprotein LppL</fullName>
    </recommendedName>
</protein>
<dbReference type="InterPro" id="IPR015943">
    <property type="entry name" value="WD40/YVTN_repeat-like_dom_sf"/>
</dbReference>
<comment type="caution">
    <text evidence="3">The sequence shown here is derived from an EMBL/GenBank/DDBJ whole genome shotgun (WGS) entry which is preliminary data.</text>
</comment>
<evidence type="ECO:0008006" key="6">
    <source>
        <dbReference type="Google" id="ProtNLM"/>
    </source>
</evidence>
<proteinExistence type="predicted"/>
<name>A0A9Q4C7L6_9CORY</name>
<keyword evidence="1" id="KW-0732">Signal</keyword>
<dbReference type="SUPFAM" id="SSF82171">
    <property type="entry name" value="DPP6 N-terminal domain-like"/>
    <property type="match status" value="1"/>
</dbReference>
<keyword evidence="5" id="KW-1185">Reference proteome</keyword>